<dbReference type="GO" id="GO:0098632">
    <property type="term" value="F:cell-cell adhesion mediator activity"/>
    <property type="evidence" value="ECO:0007669"/>
    <property type="project" value="TreeGrafter"/>
</dbReference>
<dbReference type="SUPFAM" id="SSF48726">
    <property type="entry name" value="Immunoglobulin"/>
    <property type="match status" value="2"/>
</dbReference>
<dbReference type="CDD" id="cd00096">
    <property type="entry name" value="Ig"/>
    <property type="match status" value="1"/>
</dbReference>
<feature type="region of interest" description="Disordered" evidence="2">
    <location>
        <begin position="120"/>
        <end position="142"/>
    </location>
</feature>
<dbReference type="EMBL" id="ASGP02000002">
    <property type="protein sequence ID" value="KAH9522017.1"/>
    <property type="molecule type" value="Genomic_DNA"/>
</dbReference>
<dbReference type="PROSITE" id="PS50835">
    <property type="entry name" value="IG_LIKE"/>
    <property type="match status" value="2"/>
</dbReference>
<organism evidence="5 6">
    <name type="scientific">Dermatophagoides farinae</name>
    <name type="common">American house dust mite</name>
    <dbReference type="NCBI Taxonomy" id="6954"/>
    <lineage>
        <taxon>Eukaryota</taxon>
        <taxon>Metazoa</taxon>
        <taxon>Ecdysozoa</taxon>
        <taxon>Arthropoda</taxon>
        <taxon>Chelicerata</taxon>
        <taxon>Arachnida</taxon>
        <taxon>Acari</taxon>
        <taxon>Acariformes</taxon>
        <taxon>Sarcoptiformes</taxon>
        <taxon>Astigmata</taxon>
        <taxon>Psoroptidia</taxon>
        <taxon>Analgoidea</taxon>
        <taxon>Pyroglyphidae</taxon>
        <taxon>Dermatophagoidinae</taxon>
        <taxon>Dermatophagoides</taxon>
    </lineage>
</organism>
<dbReference type="InterPro" id="IPR036179">
    <property type="entry name" value="Ig-like_dom_sf"/>
</dbReference>
<feature type="domain" description="Ig-like" evidence="4">
    <location>
        <begin position="168"/>
        <end position="296"/>
    </location>
</feature>
<keyword evidence="3" id="KW-0812">Transmembrane</keyword>
<gene>
    <name evidence="5" type="primary">ImpL2</name>
    <name evidence="5" type="ORF">DERF_005622</name>
</gene>
<dbReference type="SMART" id="SM00408">
    <property type="entry name" value="IGc2"/>
    <property type="match status" value="2"/>
</dbReference>
<name>A0A922I5R5_DERFA</name>
<feature type="compositionally biased region" description="Low complexity" evidence="2">
    <location>
        <begin position="124"/>
        <end position="138"/>
    </location>
</feature>
<feature type="transmembrane region" description="Helical" evidence="3">
    <location>
        <begin position="85"/>
        <end position="105"/>
    </location>
</feature>
<evidence type="ECO:0000256" key="2">
    <source>
        <dbReference type="SAM" id="MobiDB-lite"/>
    </source>
</evidence>
<dbReference type="InterPro" id="IPR003599">
    <property type="entry name" value="Ig_sub"/>
</dbReference>
<reference evidence="5" key="2">
    <citation type="journal article" date="2022" name="Res Sq">
        <title>Comparative Genomics Reveals Insights into the Divergent Evolution of Astigmatic Mites and Household Pest Adaptations.</title>
        <authorList>
            <person name="Xiong Q."/>
            <person name="Wan A.T.-Y."/>
            <person name="Liu X.-Y."/>
            <person name="Fung C.S.-H."/>
            <person name="Xiao X."/>
            <person name="Malainual N."/>
            <person name="Hou J."/>
            <person name="Wang L."/>
            <person name="Wang M."/>
            <person name="Yang K."/>
            <person name="Cui Y."/>
            <person name="Leung E."/>
            <person name="Nong W."/>
            <person name="Shin S.-K."/>
            <person name="Au S."/>
            <person name="Jeong K.Y."/>
            <person name="Chew F.T."/>
            <person name="Hui J."/>
            <person name="Leung T.F."/>
            <person name="Tungtrongchitr A."/>
            <person name="Zhong N."/>
            <person name="Liu Z."/>
            <person name="Tsui S."/>
        </authorList>
    </citation>
    <scope>NUCLEOTIDE SEQUENCE</scope>
    <source>
        <strain evidence="5">Derf</strain>
        <tissue evidence="5">Whole organism</tissue>
    </source>
</reference>
<keyword evidence="6" id="KW-1185">Reference proteome</keyword>
<sequence length="463" mass="52007">MRISFIQSSKQSSLTLSNYYHQKHHNHNNQHQHSRQSKSSTKMSSSQHRLQSKLSSPLSSLSLSSPSKLLSIMPRKTSSSSTKSLIMLSTIMLMMMVMTFTPISVVHSLPIVESTLTTTATYDNSNSSSSSETITESIPLHRFVRQTTKKRDENTANINDNGEDDVRPYLHFESMLPEQVVIEQDERYVLECDVAGTPNPIIYWLRNGKLVHPQQQQQLQKNLVDLDESSNDVVSLSMLMLSSSIRPSSSDHLGLSRVKSRLFLECLNPETDLGTIYTCVAVTPFEQKRSNTKVIIVPRRSSSPSLNPRYKGGNEKEMELFGNSLIENSLIPIASSPSANYHKIINNQSPSGNGLASAVSCLEKKSLNSPAKIYFWTQTLMENMGNNVIIHCRATGFPKPRINWFVNGQITSSINDKYQILPNGDLFIHNSTFDDMGVYQCMASNEFGSDSIDEIFFYPTMKE</sequence>
<accession>A0A922I5R5</accession>
<dbReference type="GO" id="GO:0005886">
    <property type="term" value="C:plasma membrane"/>
    <property type="evidence" value="ECO:0007669"/>
    <property type="project" value="TreeGrafter"/>
</dbReference>
<dbReference type="InterPro" id="IPR013783">
    <property type="entry name" value="Ig-like_fold"/>
</dbReference>
<evidence type="ECO:0000256" key="1">
    <source>
        <dbReference type="ARBA" id="ARBA00023319"/>
    </source>
</evidence>
<evidence type="ECO:0000313" key="6">
    <source>
        <dbReference type="Proteomes" id="UP000790347"/>
    </source>
</evidence>
<dbReference type="PANTHER" id="PTHR10075:SF109">
    <property type="entry name" value="NEURAL_ECTODERMAL DEVELOPMENT FACTOR IMP-L2"/>
    <property type="match status" value="1"/>
</dbReference>
<dbReference type="SMART" id="SM00409">
    <property type="entry name" value="IG"/>
    <property type="match status" value="2"/>
</dbReference>
<feature type="region of interest" description="Disordered" evidence="2">
    <location>
        <begin position="25"/>
        <end position="64"/>
    </location>
</feature>
<comment type="caution">
    <text evidence="5">The sequence shown here is derived from an EMBL/GenBank/DDBJ whole genome shotgun (WGS) entry which is preliminary data.</text>
</comment>
<dbReference type="Pfam" id="PF07679">
    <property type="entry name" value="I-set"/>
    <property type="match status" value="1"/>
</dbReference>
<feature type="compositionally biased region" description="Basic residues" evidence="2">
    <location>
        <begin position="25"/>
        <end position="36"/>
    </location>
</feature>
<dbReference type="Gene3D" id="2.60.40.10">
    <property type="entry name" value="Immunoglobulins"/>
    <property type="match status" value="2"/>
</dbReference>
<proteinExistence type="predicted"/>
<keyword evidence="3" id="KW-0472">Membrane</keyword>
<dbReference type="PANTHER" id="PTHR10075">
    <property type="entry name" value="BASIGIN RELATED"/>
    <property type="match status" value="1"/>
</dbReference>
<dbReference type="Proteomes" id="UP000790347">
    <property type="component" value="Unassembled WGS sequence"/>
</dbReference>
<feature type="domain" description="Ig-like" evidence="4">
    <location>
        <begin position="370"/>
        <end position="453"/>
    </location>
</feature>
<dbReference type="GO" id="GO:0007156">
    <property type="term" value="P:homophilic cell adhesion via plasma membrane adhesion molecules"/>
    <property type="evidence" value="ECO:0007669"/>
    <property type="project" value="TreeGrafter"/>
</dbReference>
<keyword evidence="3" id="KW-1133">Transmembrane helix</keyword>
<dbReference type="GO" id="GO:0007411">
    <property type="term" value="P:axon guidance"/>
    <property type="evidence" value="ECO:0007669"/>
    <property type="project" value="TreeGrafter"/>
</dbReference>
<dbReference type="Pfam" id="PF13927">
    <property type="entry name" value="Ig_3"/>
    <property type="match status" value="1"/>
</dbReference>
<evidence type="ECO:0000313" key="5">
    <source>
        <dbReference type="EMBL" id="KAH9522017.1"/>
    </source>
</evidence>
<keyword evidence="1" id="KW-0393">Immunoglobulin domain</keyword>
<protein>
    <submittedName>
        <fullName evidence="5">Neural ectodermal development factor</fullName>
    </submittedName>
</protein>
<dbReference type="InterPro" id="IPR007110">
    <property type="entry name" value="Ig-like_dom"/>
</dbReference>
<evidence type="ECO:0000259" key="4">
    <source>
        <dbReference type="PROSITE" id="PS50835"/>
    </source>
</evidence>
<dbReference type="InterPro" id="IPR013098">
    <property type="entry name" value="Ig_I-set"/>
</dbReference>
<reference evidence="5" key="1">
    <citation type="submission" date="2013-05" db="EMBL/GenBank/DDBJ databases">
        <authorList>
            <person name="Yim A.K.Y."/>
            <person name="Chan T.F."/>
            <person name="Ji K.M."/>
            <person name="Liu X.Y."/>
            <person name="Zhou J.W."/>
            <person name="Li R.Q."/>
            <person name="Yang K.Y."/>
            <person name="Li J."/>
            <person name="Li M."/>
            <person name="Law P.T.W."/>
            <person name="Wu Y.L."/>
            <person name="Cai Z.L."/>
            <person name="Qin H."/>
            <person name="Bao Y."/>
            <person name="Leung R.K.K."/>
            <person name="Ng P.K.S."/>
            <person name="Zou J."/>
            <person name="Zhong X.J."/>
            <person name="Ran P.X."/>
            <person name="Zhong N.S."/>
            <person name="Liu Z.G."/>
            <person name="Tsui S.K.W."/>
        </authorList>
    </citation>
    <scope>NUCLEOTIDE SEQUENCE</scope>
    <source>
        <strain evidence="5">Derf</strain>
        <tissue evidence="5">Whole organism</tissue>
    </source>
</reference>
<dbReference type="InterPro" id="IPR003598">
    <property type="entry name" value="Ig_sub2"/>
</dbReference>
<dbReference type="GO" id="GO:0030424">
    <property type="term" value="C:axon"/>
    <property type="evidence" value="ECO:0007669"/>
    <property type="project" value="TreeGrafter"/>
</dbReference>
<dbReference type="GO" id="GO:0070593">
    <property type="term" value="P:dendrite self-avoidance"/>
    <property type="evidence" value="ECO:0007669"/>
    <property type="project" value="TreeGrafter"/>
</dbReference>
<feature type="compositionally biased region" description="Low complexity" evidence="2">
    <location>
        <begin position="37"/>
        <end position="64"/>
    </location>
</feature>
<evidence type="ECO:0000256" key="3">
    <source>
        <dbReference type="SAM" id="Phobius"/>
    </source>
</evidence>
<dbReference type="AlphaFoldDB" id="A0A922I5R5"/>